<dbReference type="Gene3D" id="1.20.245.10">
    <property type="entry name" value="Lipoxygenase-1, Domain 5"/>
    <property type="match status" value="1"/>
</dbReference>
<evidence type="ECO:0000256" key="4">
    <source>
        <dbReference type="ARBA" id="ARBA00021175"/>
    </source>
</evidence>
<keyword evidence="8" id="KW-0464">Manganese</keyword>
<evidence type="ECO:0000313" key="11">
    <source>
        <dbReference type="EMBL" id="KPA36537.1"/>
    </source>
</evidence>
<evidence type="ECO:0000256" key="5">
    <source>
        <dbReference type="ARBA" id="ARBA00022723"/>
    </source>
</evidence>
<evidence type="ECO:0000256" key="9">
    <source>
        <dbReference type="SAM" id="MobiDB-lite"/>
    </source>
</evidence>
<feature type="region of interest" description="Disordered" evidence="9">
    <location>
        <begin position="1"/>
        <end position="26"/>
    </location>
</feature>
<protein>
    <recommendedName>
        <fullName evidence="4">Manganese lipoxygenase</fullName>
        <ecNumber evidence="3">1.13.11.45</ecNumber>
    </recommendedName>
</protein>
<dbReference type="GO" id="GO:0046872">
    <property type="term" value="F:metal ion binding"/>
    <property type="evidence" value="ECO:0007669"/>
    <property type="project" value="UniProtKB-KW"/>
</dbReference>
<gene>
    <name evidence="11" type="ORF">FLAG1_10688</name>
</gene>
<feature type="domain" description="Lipoxygenase" evidence="10">
    <location>
        <begin position="256"/>
        <end position="523"/>
    </location>
</feature>
<evidence type="ECO:0000256" key="3">
    <source>
        <dbReference type="ARBA" id="ARBA00013178"/>
    </source>
</evidence>
<dbReference type="EC" id="1.13.11.45" evidence="3"/>
<dbReference type="InterPro" id="IPR036226">
    <property type="entry name" value="LipOase_C_sf"/>
</dbReference>
<organism evidence="11 12">
    <name type="scientific">Fusarium langsethiae</name>
    <dbReference type="NCBI Taxonomy" id="179993"/>
    <lineage>
        <taxon>Eukaryota</taxon>
        <taxon>Fungi</taxon>
        <taxon>Dikarya</taxon>
        <taxon>Ascomycota</taxon>
        <taxon>Pezizomycotina</taxon>
        <taxon>Sordariomycetes</taxon>
        <taxon>Hypocreomycetidae</taxon>
        <taxon>Hypocreales</taxon>
        <taxon>Nectriaceae</taxon>
        <taxon>Fusarium</taxon>
    </lineage>
</organism>
<comment type="caution">
    <text evidence="11">The sequence shown here is derived from an EMBL/GenBank/DDBJ whole genome shotgun (WGS) entry which is preliminary data.</text>
</comment>
<keyword evidence="12" id="KW-1185">Reference proteome</keyword>
<keyword evidence="7" id="KW-0560">Oxidoreductase</keyword>
<proteinExistence type="predicted"/>
<dbReference type="Pfam" id="PF00305">
    <property type="entry name" value="Lipoxygenase"/>
    <property type="match status" value="1"/>
</dbReference>
<dbReference type="PROSITE" id="PS51393">
    <property type="entry name" value="LIPOXYGENASE_3"/>
    <property type="match status" value="1"/>
</dbReference>
<dbReference type="SUPFAM" id="SSF48484">
    <property type="entry name" value="Lipoxigenase"/>
    <property type="match status" value="1"/>
</dbReference>
<dbReference type="InterPro" id="IPR000907">
    <property type="entry name" value="LipOase"/>
</dbReference>
<reference evidence="11 12" key="1">
    <citation type="submission" date="2015-04" db="EMBL/GenBank/DDBJ databases">
        <title>The draft genome sequence of Fusarium langsethiae, a T-2/HT-2 mycotoxin producer.</title>
        <authorList>
            <person name="Lysoe E."/>
            <person name="Divon H.H."/>
            <person name="Terzi V."/>
            <person name="Orru L."/>
            <person name="Lamontanara A."/>
            <person name="Kolseth A.-K."/>
            <person name="Frandsen R.J."/>
            <person name="Nielsen K."/>
            <person name="Thrane U."/>
        </authorList>
    </citation>
    <scope>NUCLEOTIDE SEQUENCE [LARGE SCALE GENOMIC DNA]</scope>
    <source>
        <strain evidence="11 12">Fl201059</strain>
    </source>
</reference>
<evidence type="ECO:0000256" key="1">
    <source>
        <dbReference type="ARBA" id="ARBA00000366"/>
    </source>
</evidence>
<name>A0A0N0DBB7_FUSLA</name>
<dbReference type="GO" id="GO:0050584">
    <property type="term" value="F:linoleate 11-lipoxygenase activity"/>
    <property type="evidence" value="ECO:0007669"/>
    <property type="project" value="UniProtKB-EC"/>
</dbReference>
<comment type="catalytic activity">
    <reaction evidence="1">
        <text>(9Z,12Z)-octadecadienoate + O2 = (11S)-hydroperoxy-(9Z,12Z)-octadecadienoate</text>
        <dbReference type="Rhea" id="RHEA:18993"/>
        <dbReference type="ChEBI" id="CHEBI:15379"/>
        <dbReference type="ChEBI" id="CHEBI:30245"/>
        <dbReference type="ChEBI" id="CHEBI:57467"/>
        <dbReference type="EC" id="1.13.11.45"/>
    </reaction>
</comment>
<evidence type="ECO:0000256" key="7">
    <source>
        <dbReference type="ARBA" id="ARBA00023002"/>
    </source>
</evidence>
<accession>A0A0N0DBB7</accession>
<keyword evidence="5" id="KW-0479">Metal-binding</keyword>
<comment type="cofactor">
    <cofactor evidence="2">
        <name>Mn(2+)</name>
        <dbReference type="ChEBI" id="CHEBI:29035"/>
    </cofactor>
</comment>
<evidence type="ECO:0000256" key="2">
    <source>
        <dbReference type="ARBA" id="ARBA00001936"/>
    </source>
</evidence>
<dbReference type="PANTHER" id="PTHR11771">
    <property type="entry name" value="LIPOXYGENASE"/>
    <property type="match status" value="1"/>
</dbReference>
<evidence type="ECO:0000256" key="8">
    <source>
        <dbReference type="ARBA" id="ARBA00023211"/>
    </source>
</evidence>
<keyword evidence="6" id="KW-0223">Dioxygenase</keyword>
<dbReference type="OrthoDB" id="407298at2759"/>
<dbReference type="Proteomes" id="UP000037904">
    <property type="component" value="Unassembled WGS sequence"/>
</dbReference>
<dbReference type="GO" id="GO:0043651">
    <property type="term" value="P:linoleic acid metabolic process"/>
    <property type="evidence" value="ECO:0007669"/>
    <property type="project" value="UniProtKB-ARBA"/>
</dbReference>
<dbReference type="EMBL" id="JXCE01000611">
    <property type="protein sequence ID" value="KPA36537.1"/>
    <property type="molecule type" value="Genomic_DNA"/>
</dbReference>
<dbReference type="InterPro" id="IPR013819">
    <property type="entry name" value="LipOase_C"/>
</dbReference>
<evidence type="ECO:0000256" key="6">
    <source>
        <dbReference type="ARBA" id="ARBA00022964"/>
    </source>
</evidence>
<evidence type="ECO:0000259" key="10">
    <source>
        <dbReference type="PROSITE" id="PS51393"/>
    </source>
</evidence>
<evidence type="ECO:0000313" key="12">
    <source>
        <dbReference type="Proteomes" id="UP000037904"/>
    </source>
</evidence>
<dbReference type="GO" id="GO:0034440">
    <property type="term" value="P:lipid oxidation"/>
    <property type="evidence" value="ECO:0007669"/>
    <property type="project" value="InterPro"/>
</dbReference>
<dbReference type="AlphaFoldDB" id="A0A0N0DBB7"/>
<sequence>MAAPSTILPMLPSTAPEIPKPGAILKQPSLDDKRKATSIGIKDVLFSDIDPGVFDSELAKPDLGNGNITTGTYSGTQAALTHAYRRIERSYESYFDVLQVEPTLPRYVDLEQKRELYQWASYPSNADGKPDPYPPHLKTIPTTDQVSKLQIFNALGLVETGLMLKQIIPDTISGKTARWLLSLKNGSIDGAPNAGFTIDAFVKYNADTASREQTLSRAETLDTCPTEKLPEDLLVEFIDTAKRDGWDYWAKTLPKIDPSSLFVQDTRYFRKAFSVAPDDELKHKEPSSDNNWACAAVTLFQLHDNGKLHPVAIVCDYKASMKNSVTIFNQRKDPSDSPEKEKGDYPWRYAKTCAQVSDWLRHEVGVHLTKAHMVEEALIVATHRIIPMEHIVFKILQPHWYKTLSLNAAARETLVPQVIKDLVGVSPDALYSYVRYEYQNFDYVNNYVPNDLRKRGFPNTTEGLADEKYKNYAYAKNMLSMWNTIRKYVMSMLLMYYDKDRADRMVQNDLYIKEWCREVQTSG</sequence>